<dbReference type="GO" id="GO:0005634">
    <property type="term" value="C:nucleus"/>
    <property type="evidence" value="ECO:0007669"/>
    <property type="project" value="UniProtKB-SubCell"/>
</dbReference>
<dbReference type="InterPro" id="IPR009057">
    <property type="entry name" value="Homeodomain-like_sf"/>
</dbReference>
<evidence type="ECO:0000256" key="3">
    <source>
        <dbReference type="ARBA" id="ARBA00023155"/>
    </source>
</evidence>
<evidence type="ECO:0000256" key="4">
    <source>
        <dbReference type="ARBA" id="ARBA00023242"/>
    </source>
</evidence>
<evidence type="ECO:0000256" key="1">
    <source>
        <dbReference type="ARBA" id="ARBA00004123"/>
    </source>
</evidence>
<name>A0A811L9E1_9BILA</name>
<feature type="compositionally biased region" description="Polar residues" evidence="7">
    <location>
        <begin position="74"/>
        <end position="87"/>
    </location>
</feature>
<dbReference type="GO" id="GO:0000981">
    <property type="term" value="F:DNA-binding transcription factor activity, RNA polymerase II-specific"/>
    <property type="evidence" value="ECO:0007669"/>
    <property type="project" value="TreeGrafter"/>
</dbReference>
<dbReference type="EMBL" id="CAJFCW020000005">
    <property type="protein sequence ID" value="CAG9118750.1"/>
    <property type="molecule type" value="Genomic_DNA"/>
</dbReference>
<dbReference type="PANTHER" id="PTHR24327:SF41">
    <property type="entry name" value="BRAIN-SPECIFIC HOMEOBOX PROTEIN"/>
    <property type="match status" value="1"/>
</dbReference>
<dbReference type="SMART" id="SM00389">
    <property type="entry name" value="HOX"/>
    <property type="match status" value="1"/>
</dbReference>
<feature type="region of interest" description="Disordered" evidence="7">
    <location>
        <begin position="68"/>
        <end position="100"/>
    </location>
</feature>
<dbReference type="GO" id="GO:0000978">
    <property type="term" value="F:RNA polymerase II cis-regulatory region sequence-specific DNA binding"/>
    <property type="evidence" value="ECO:0007669"/>
    <property type="project" value="TreeGrafter"/>
</dbReference>
<accession>A0A811L9E1</accession>
<sequence>MYFSDTFQPYFQQSEACPSTVPTPTTMTNTVNTSYINGFGTMNPHFLNGYTPEGYFANFPQVPLHPVNPLSPDSPYNTSSNYTSPVSIDQKRPKKKKPRNLFQKSQLDAMNEVFKRETNPKMETLTRLQAVTRLTKKQIKIWFQNRRYKEKKGLQAKTSASVSPRVKDDEEELPTVFDQNMNFNNTAVNNMMNMQQDNFFYNNHQFMNNWTPPPQSTVYPPTFPAFYNGFTEPTPMTNQFQSSLTDQL</sequence>
<evidence type="ECO:0000313" key="10">
    <source>
        <dbReference type="Proteomes" id="UP000614601"/>
    </source>
</evidence>
<organism evidence="9 10">
    <name type="scientific">Bursaphelenchus okinawaensis</name>
    <dbReference type="NCBI Taxonomy" id="465554"/>
    <lineage>
        <taxon>Eukaryota</taxon>
        <taxon>Metazoa</taxon>
        <taxon>Ecdysozoa</taxon>
        <taxon>Nematoda</taxon>
        <taxon>Chromadorea</taxon>
        <taxon>Rhabditida</taxon>
        <taxon>Tylenchina</taxon>
        <taxon>Tylenchomorpha</taxon>
        <taxon>Aphelenchoidea</taxon>
        <taxon>Aphelenchoididae</taxon>
        <taxon>Bursaphelenchus</taxon>
    </lineage>
</organism>
<dbReference type="PANTHER" id="PTHR24327">
    <property type="entry name" value="HOMEOBOX PROTEIN"/>
    <property type="match status" value="1"/>
</dbReference>
<evidence type="ECO:0000256" key="6">
    <source>
        <dbReference type="RuleBase" id="RU000682"/>
    </source>
</evidence>
<dbReference type="Gene3D" id="1.10.10.60">
    <property type="entry name" value="Homeodomain-like"/>
    <property type="match status" value="1"/>
</dbReference>
<dbReference type="OrthoDB" id="6159439at2759"/>
<dbReference type="AlphaFoldDB" id="A0A811L9E1"/>
<dbReference type="InterPro" id="IPR001356">
    <property type="entry name" value="HD"/>
</dbReference>
<comment type="subcellular location">
    <subcellularLocation>
        <location evidence="1 5 6">Nucleus</location>
    </subcellularLocation>
</comment>
<evidence type="ECO:0000259" key="8">
    <source>
        <dbReference type="PROSITE" id="PS50071"/>
    </source>
</evidence>
<evidence type="ECO:0000256" key="7">
    <source>
        <dbReference type="SAM" id="MobiDB-lite"/>
    </source>
</evidence>
<dbReference type="Proteomes" id="UP000783686">
    <property type="component" value="Unassembled WGS sequence"/>
</dbReference>
<comment type="caution">
    <text evidence="9">The sequence shown here is derived from an EMBL/GenBank/DDBJ whole genome shotgun (WGS) entry which is preliminary data.</text>
</comment>
<keyword evidence="3 5" id="KW-0371">Homeobox</keyword>
<evidence type="ECO:0000256" key="5">
    <source>
        <dbReference type="PROSITE-ProRule" id="PRU00108"/>
    </source>
</evidence>
<keyword evidence="10" id="KW-1185">Reference proteome</keyword>
<dbReference type="Proteomes" id="UP000614601">
    <property type="component" value="Unassembled WGS sequence"/>
</dbReference>
<evidence type="ECO:0000313" key="9">
    <source>
        <dbReference type="EMBL" id="CAD5223773.1"/>
    </source>
</evidence>
<dbReference type="PROSITE" id="PS50071">
    <property type="entry name" value="HOMEOBOX_2"/>
    <property type="match status" value="1"/>
</dbReference>
<dbReference type="SUPFAM" id="SSF46689">
    <property type="entry name" value="Homeodomain-like"/>
    <property type="match status" value="1"/>
</dbReference>
<dbReference type="CDD" id="cd00086">
    <property type="entry name" value="homeodomain"/>
    <property type="match status" value="1"/>
</dbReference>
<protein>
    <recommendedName>
        <fullName evidence="8">Homeobox domain-containing protein</fullName>
    </recommendedName>
</protein>
<proteinExistence type="predicted"/>
<reference evidence="9" key="1">
    <citation type="submission" date="2020-09" db="EMBL/GenBank/DDBJ databases">
        <authorList>
            <person name="Kikuchi T."/>
        </authorList>
    </citation>
    <scope>NUCLEOTIDE SEQUENCE</scope>
    <source>
        <strain evidence="9">SH1</strain>
    </source>
</reference>
<gene>
    <name evidence="9" type="ORF">BOKJ2_LOCUS10543</name>
</gene>
<evidence type="ECO:0000256" key="2">
    <source>
        <dbReference type="ARBA" id="ARBA00023125"/>
    </source>
</evidence>
<feature type="domain" description="Homeobox" evidence="8">
    <location>
        <begin position="93"/>
        <end position="153"/>
    </location>
</feature>
<dbReference type="InterPro" id="IPR050460">
    <property type="entry name" value="Distal-less_Homeobox_TF"/>
</dbReference>
<feature type="DNA-binding region" description="Homeobox" evidence="5">
    <location>
        <begin position="95"/>
        <end position="154"/>
    </location>
</feature>
<keyword evidence="2 5" id="KW-0238">DNA-binding</keyword>
<dbReference type="EMBL" id="CAJFDH010000005">
    <property type="protein sequence ID" value="CAD5223773.1"/>
    <property type="molecule type" value="Genomic_DNA"/>
</dbReference>
<keyword evidence="4 5" id="KW-0539">Nucleus</keyword>
<dbReference type="Pfam" id="PF00046">
    <property type="entry name" value="Homeodomain"/>
    <property type="match status" value="1"/>
</dbReference>